<organism evidence="1 2">
    <name type="scientific">Brassica rapa subsp. trilocularis</name>
    <dbReference type="NCBI Taxonomy" id="1813537"/>
    <lineage>
        <taxon>Eukaryota</taxon>
        <taxon>Viridiplantae</taxon>
        <taxon>Streptophyta</taxon>
        <taxon>Embryophyta</taxon>
        <taxon>Tracheophyta</taxon>
        <taxon>Spermatophyta</taxon>
        <taxon>Magnoliopsida</taxon>
        <taxon>eudicotyledons</taxon>
        <taxon>Gunneridae</taxon>
        <taxon>Pentapetalae</taxon>
        <taxon>rosids</taxon>
        <taxon>malvids</taxon>
        <taxon>Brassicales</taxon>
        <taxon>Brassicaceae</taxon>
        <taxon>Brassiceae</taxon>
        <taxon>Brassica</taxon>
    </lineage>
</organism>
<comment type="caution">
    <text evidence="1">The sequence shown here is derived from an EMBL/GenBank/DDBJ whole genome shotgun (WGS) entry which is preliminary data.</text>
</comment>
<dbReference type="Proteomes" id="UP000823674">
    <property type="component" value="Chromosome A09"/>
</dbReference>
<accession>A0ABQ7L6T5</accession>
<gene>
    <name evidence="1" type="primary">A09p010900.1_BraROA</name>
    <name evidence="1" type="ORF">IGI04_033768</name>
</gene>
<evidence type="ECO:0000313" key="1">
    <source>
        <dbReference type="EMBL" id="KAG5382298.1"/>
    </source>
</evidence>
<proteinExistence type="predicted"/>
<evidence type="ECO:0000313" key="2">
    <source>
        <dbReference type="Proteomes" id="UP000823674"/>
    </source>
</evidence>
<protein>
    <submittedName>
        <fullName evidence="1">Uncharacterized protein</fullName>
    </submittedName>
</protein>
<dbReference type="EMBL" id="JADBGQ010000008">
    <property type="protein sequence ID" value="KAG5382298.1"/>
    <property type="molecule type" value="Genomic_DNA"/>
</dbReference>
<name>A0ABQ7L6T5_BRACM</name>
<keyword evidence="2" id="KW-1185">Reference proteome</keyword>
<reference evidence="1 2" key="1">
    <citation type="submission" date="2021-03" db="EMBL/GenBank/DDBJ databases">
        <authorList>
            <person name="King G.J."/>
            <person name="Bancroft I."/>
            <person name="Baten A."/>
            <person name="Bloomfield J."/>
            <person name="Borpatragohain P."/>
            <person name="He Z."/>
            <person name="Irish N."/>
            <person name="Irwin J."/>
            <person name="Liu K."/>
            <person name="Mauleon R.P."/>
            <person name="Moore J."/>
            <person name="Morris R."/>
            <person name="Ostergaard L."/>
            <person name="Wang B."/>
            <person name="Wells R."/>
        </authorList>
    </citation>
    <scope>NUCLEOTIDE SEQUENCE [LARGE SCALE GENOMIC DNA]</scope>
    <source>
        <strain evidence="1">R-o-18</strain>
        <tissue evidence="1">Leaf</tissue>
    </source>
</reference>
<sequence length="148" mass="17280">MGFRPIFYIKKYKPVSTSTADDMASDVYLSHSHRTFPAPRQVYKRVQDFFRGQVNKDYITEMMRVEQICQGRSFSLTRRLREVHKPGGVDISEAYTFKSYEDEANLSSKKQSKWFKNKKNMNKFKKTSVSLGNSLKSCLLLLLSCFHV</sequence>